<dbReference type="RefSeq" id="WP_083071559.1">
    <property type="nucleotide sequence ID" value="NZ_CTEC01000003.1"/>
</dbReference>
<gene>
    <name evidence="2" type="ORF">BN000_05812</name>
</gene>
<dbReference type="Proteomes" id="UP000199601">
    <property type="component" value="Unassembled WGS sequence"/>
</dbReference>
<sequence length="185" mass="19648">MVTHGGASEDVAPDEWMSADDIAALSRGRATANTVRSWWRSGALEFDVFPELGTKSNKRSNRAAAEQFLRRKYGNFDKPAPAAADRSHATPLVASSHPGSPPAAGGVADLIDTLATVRASADAVMQALIAEAEANAVRSRAIAEADEKRVETLKHLQTMLRGYDLALSTHLQPPTVGDVSEVNTS</sequence>
<dbReference type="EMBL" id="CTEC01000003">
    <property type="protein sequence ID" value="CQD23318.1"/>
    <property type="molecule type" value="Genomic_DNA"/>
</dbReference>
<dbReference type="AlphaFoldDB" id="A0A0U1DV44"/>
<proteinExistence type="predicted"/>
<keyword evidence="3" id="KW-1185">Reference proteome</keyword>
<evidence type="ECO:0000313" key="2">
    <source>
        <dbReference type="EMBL" id="CQD23318.1"/>
    </source>
</evidence>
<feature type="region of interest" description="Disordered" evidence="1">
    <location>
        <begin position="76"/>
        <end position="103"/>
    </location>
</feature>
<accession>A0A0U1DV44</accession>
<evidence type="ECO:0008006" key="4">
    <source>
        <dbReference type="Google" id="ProtNLM"/>
    </source>
</evidence>
<evidence type="ECO:0000313" key="3">
    <source>
        <dbReference type="Proteomes" id="UP000199601"/>
    </source>
</evidence>
<protein>
    <recommendedName>
        <fullName evidence="4">DNA-binding protein</fullName>
    </recommendedName>
</protein>
<evidence type="ECO:0000256" key="1">
    <source>
        <dbReference type="SAM" id="MobiDB-lite"/>
    </source>
</evidence>
<reference evidence="3" key="1">
    <citation type="submission" date="2015-03" db="EMBL/GenBank/DDBJ databases">
        <authorList>
            <person name="Urmite Genomes"/>
        </authorList>
    </citation>
    <scope>NUCLEOTIDE SEQUENCE [LARGE SCALE GENOMIC DNA]</scope>
    <source>
        <strain evidence="3">CSUR P1344</strain>
    </source>
</reference>
<name>A0A0U1DV44_9MYCO</name>
<organism evidence="2 3">
    <name type="scientific">Mycobacterium europaeum</name>
    <dbReference type="NCBI Taxonomy" id="761804"/>
    <lineage>
        <taxon>Bacteria</taxon>
        <taxon>Bacillati</taxon>
        <taxon>Actinomycetota</taxon>
        <taxon>Actinomycetes</taxon>
        <taxon>Mycobacteriales</taxon>
        <taxon>Mycobacteriaceae</taxon>
        <taxon>Mycobacterium</taxon>
        <taxon>Mycobacterium simiae complex</taxon>
    </lineage>
</organism>